<dbReference type="Gene3D" id="3.40.50.300">
    <property type="entry name" value="P-loop containing nucleotide triphosphate hydrolases"/>
    <property type="match status" value="1"/>
</dbReference>
<dbReference type="Proteomes" id="UP000249354">
    <property type="component" value="Unassembled WGS sequence"/>
</dbReference>
<feature type="domain" description="ABC transporter" evidence="5">
    <location>
        <begin position="16"/>
        <end position="250"/>
    </location>
</feature>
<dbReference type="PANTHER" id="PTHR42711">
    <property type="entry name" value="ABC TRANSPORTER ATP-BINDING PROTEIN"/>
    <property type="match status" value="1"/>
</dbReference>
<dbReference type="EMBL" id="QBMC01000020">
    <property type="protein sequence ID" value="PZO21311.1"/>
    <property type="molecule type" value="Genomic_DNA"/>
</dbReference>
<evidence type="ECO:0000313" key="7">
    <source>
        <dbReference type="Proteomes" id="UP000249354"/>
    </source>
</evidence>
<keyword evidence="3 6" id="KW-0067">ATP-binding</keyword>
<evidence type="ECO:0000256" key="3">
    <source>
        <dbReference type="ARBA" id="ARBA00022840"/>
    </source>
</evidence>
<reference evidence="7" key="1">
    <citation type="submission" date="2018-04" db="EMBL/GenBank/DDBJ databases">
        <authorList>
            <person name="Cornet L."/>
        </authorList>
    </citation>
    <scope>NUCLEOTIDE SEQUENCE [LARGE SCALE GENOMIC DNA]</scope>
</reference>
<keyword evidence="1" id="KW-0813">Transport</keyword>
<dbReference type="SUPFAM" id="SSF52540">
    <property type="entry name" value="P-loop containing nucleoside triphosphate hydrolases"/>
    <property type="match status" value="1"/>
</dbReference>
<reference evidence="6 7" key="2">
    <citation type="submission" date="2018-06" db="EMBL/GenBank/DDBJ databases">
        <title>Metagenomic assembly of (sub)arctic Cyanobacteria and their associated microbiome from non-axenic cultures.</title>
        <authorList>
            <person name="Baurain D."/>
        </authorList>
    </citation>
    <scope>NUCLEOTIDE SEQUENCE [LARGE SCALE GENOMIC DNA]</scope>
    <source>
        <strain evidence="6">ULC129bin1</strain>
    </source>
</reference>
<dbReference type="GO" id="GO:0005524">
    <property type="term" value="F:ATP binding"/>
    <property type="evidence" value="ECO:0007669"/>
    <property type="project" value="UniProtKB-KW"/>
</dbReference>
<dbReference type="PROSITE" id="PS50893">
    <property type="entry name" value="ABC_TRANSPORTER_2"/>
    <property type="match status" value="1"/>
</dbReference>
<evidence type="ECO:0000256" key="2">
    <source>
        <dbReference type="ARBA" id="ARBA00022741"/>
    </source>
</evidence>
<feature type="region of interest" description="Disordered" evidence="4">
    <location>
        <begin position="336"/>
        <end position="358"/>
    </location>
</feature>
<gene>
    <name evidence="6" type="ORF">DCF25_05050</name>
</gene>
<dbReference type="InterPro" id="IPR003593">
    <property type="entry name" value="AAA+_ATPase"/>
</dbReference>
<organism evidence="6 7">
    <name type="scientific">Leptolyngbya foveolarum</name>
    <dbReference type="NCBI Taxonomy" id="47253"/>
    <lineage>
        <taxon>Bacteria</taxon>
        <taxon>Bacillati</taxon>
        <taxon>Cyanobacteriota</taxon>
        <taxon>Cyanophyceae</taxon>
        <taxon>Leptolyngbyales</taxon>
        <taxon>Leptolyngbyaceae</taxon>
        <taxon>Leptolyngbya group</taxon>
        <taxon>Leptolyngbya</taxon>
    </lineage>
</organism>
<dbReference type="Pfam" id="PF00005">
    <property type="entry name" value="ABC_tran"/>
    <property type="match status" value="1"/>
</dbReference>
<dbReference type="PANTHER" id="PTHR42711:SF16">
    <property type="entry name" value="ABC TRANSPORTER ATP-BINDING PROTEIN"/>
    <property type="match status" value="1"/>
</dbReference>
<evidence type="ECO:0000256" key="1">
    <source>
        <dbReference type="ARBA" id="ARBA00022448"/>
    </source>
</evidence>
<accession>A0A2W4WAK7</accession>
<dbReference type="AlphaFoldDB" id="A0A2W4WAK7"/>
<sequence length="358" mass="39467">MPNDSLSPNVSAPFALESKDLRKSYGRGKRRFEAVRGVSLSLCPGEVLAFLGPNGAGKTTTIKMIAGLIYPDAGWVRISGKDPHRQPDALRGVGAVLEGNRNLYWRLTALENLEYFGVLRKLSRRVARQRGLELLARFELMDKQKEPVRKLSRGMQQKIAIAVALIHEPKLLLLDEPTLGLDVESGETVKTLIRQVAASGCAILLTTHQLNVAEELSDRVAVIRRGEIVAEKPTQELIRQFSDRSAYQIEVEGGLDISRKLALEKLGAQVTGQVVRFVPPATKHQDGLRNGLSGLAVKRSANLYQIFNILDPLPLVDVRQDKADLTDAFLRLVQSERPTDTKGDSVKPLPPDLEAQHG</sequence>
<dbReference type="InterPro" id="IPR050763">
    <property type="entry name" value="ABC_transporter_ATP-binding"/>
</dbReference>
<comment type="caution">
    <text evidence="6">The sequence shown here is derived from an EMBL/GenBank/DDBJ whole genome shotgun (WGS) entry which is preliminary data.</text>
</comment>
<dbReference type="CDD" id="cd03230">
    <property type="entry name" value="ABC_DR_subfamily_A"/>
    <property type="match status" value="1"/>
</dbReference>
<name>A0A2W4WAK7_9CYAN</name>
<keyword evidence="2" id="KW-0547">Nucleotide-binding</keyword>
<evidence type="ECO:0000259" key="5">
    <source>
        <dbReference type="PROSITE" id="PS50893"/>
    </source>
</evidence>
<protein>
    <submittedName>
        <fullName evidence="6">ABC transporter ATP-binding protein</fullName>
    </submittedName>
</protein>
<evidence type="ECO:0000313" key="6">
    <source>
        <dbReference type="EMBL" id="PZO21311.1"/>
    </source>
</evidence>
<dbReference type="GO" id="GO:0016887">
    <property type="term" value="F:ATP hydrolysis activity"/>
    <property type="evidence" value="ECO:0007669"/>
    <property type="project" value="InterPro"/>
</dbReference>
<dbReference type="InterPro" id="IPR003439">
    <property type="entry name" value="ABC_transporter-like_ATP-bd"/>
</dbReference>
<dbReference type="SMART" id="SM00382">
    <property type="entry name" value="AAA"/>
    <property type="match status" value="1"/>
</dbReference>
<proteinExistence type="predicted"/>
<dbReference type="InterPro" id="IPR027417">
    <property type="entry name" value="P-loop_NTPase"/>
</dbReference>
<evidence type="ECO:0000256" key="4">
    <source>
        <dbReference type="SAM" id="MobiDB-lite"/>
    </source>
</evidence>